<organism evidence="6 7">
    <name type="scientific">Rhodotorula mucilaginosa</name>
    <name type="common">Yeast</name>
    <name type="synonym">Rhodotorula rubra</name>
    <dbReference type="NCBI Taxonomy" id="5537"/>
    <lineage>
        <taxon>Eukaryota</taxon>
        <taxon>Fungi</taxon>
        <taxon>Dikarya</taxon>
        <taxon>Basidiomycota</taxon>
        <taxon>Pucciniomycotina</taxon>
        <taxon>Microbotryomycetes</taxon>
        <taxon>Sporidiobolales</taxon>
        <taxon>Sporidiobolaceae</taxon>
        <taxon>Rhodotorula</taxon>
    </lineage>
</organism>
<dbReference type="InterPro" id="IPR036823">
    <property type="entry name" value="Ribosomal_uS7_dom_sf"/>
</dbReference>
<dbReference type="GO" id="GO:1990904">
    <property type="term" value="C:ribonucleoprotein complex"/>
    <property type="evidence" value="ECO:0007669"/>
    <property type="project" value="UniProtKB-KW"/>
</dbReference>
<keyword evidence="3" id="KW-0687">Ribonucleoprotein</keyword>
<dbReference type="OrthoDB" id="9972728at2759"/>
<proteinExistence type="inferred from homology"/>
<gene>
    <name evidence="6" type="ORF">C6P46_005008</name>
</gene>
<feature type="compositionally biased region" description="Polar residues" evidence="4">
    <location>
        <begin position="71"/>
        <end position="87"/>
    </location>
</feature>
<evidence type="ECO:0000259" key="5">
    <source>
        <dbReference type="Pfam" id="PF00177"/>
    </source>
</evidence>
<comment type="caution">
    <text evidence="6">The sequence shown here is derived from an EMBL/GenBank/DDBJ whole genome shotgun (WGS) entry which is preliminary data.</text>
</comment>
<dbReference type="AlphaFoldDB" id="A0A9P6VYU8"/>
<protein>
    <recommendedName>
        <fullName evidence="5">Small ribosomal subunit protein uS7 domain-containing protein</fullName>
    </recommendedName>
</protein>
<evidence type="ECO:0000313" key="6">
    <source>
        <dbReference type="EMBL" id="KAG0659805.1"/>
    </source>
</evidence>
<feature type="compositionally biased region" description="Low complexity" evidence="4">
    <location>
        <begin position="88"/>
        <end position="97"/>
    </location>
</feature>
<dbReference type="InterPro" id="IPR023798">
    <property type="entry name" value="Ribosomal_uS7_dom"/>
</dbReference>
<dbReference type="Proteomes" id="UP000777482">
    <property type="component" value="Unassembled WGS sequence"/>
</dbReference>
<evidence type="ECO:0000256" key="1">
    <source>
        <dbReference type="ARBA" id="ARBA00007151"/>
    </source>
</evidence>
<feature type="domain" description="Small ribosomal subunit protein uS7" evidence="5">
    <location>
        <begin position="105"/>
        <end position="235"/>
    </location>
</feature>
<keyword evidence="7" id="KW-1185">Reference proteome</keyword>
<dbReference type="Gene3D" id="1.10.455.10">
    <property type="entry name" value="Ribosomal protein S7 domain"/>
    <property type="match status" value="1"/>
</dbReference>
<accession>A0A9P6VYU8</accession>
<keyword evidence="2" id="KW-0689">Ribosomal protein</keyword>
<comment type="similarity">
    <text evidence="1">Belongs to the universal ribosomal protein uS7 family.</text>
</comment>
<evidence type="ECO:0000256" key="3">
    <source>
        <dbReference type="ARBA" id="ARBA00023274"/>
    </source>
</evidence>
<evidence type="ECO:0000256" key="2">
    <source>
        <dbReference type="ARBA" id="ARBA00022980"/>
    </source>
</evidence>
<name>A0A9P6VYU8_RHOMI</name>
<sequence length="253" mass="26841">MSYARNTVARLVHAHVRPRQPAAGIAQLSAFDAALEANSAAAAPFRQRAVAGAGVGVGHSHLVQKPHAPVASTSSTLPPSIKHTSLAPSSSSPSSSSTVPGGPVALPDPAARDPDTDLLAYLARLIMRDGKLARAHSALDSMLAQLHLATSSPPLPILRKAIEVVSPQIRMVGRRKGTKVMQTPQPLTDKQRTRQAWKWIVDASDKRIGDKEFDFGRRLALEVLAVLNGQSEANKSLVGRHQQGVTGRANVGR</sequence>
<dbReference type="Pfam" id="PF00177">
    <property type="entry name" value="Ribosomal_S7"/>
    <property type="match status" value="1"/>
</dbReference>
<dbReference type="GO" id="GO:0005840">
    <property type="term" value="C:ribosome"/>
    <property type="evidence" value="ECO:0007669"/>
    <property type="project" value="UniProtKB-KW"/>
</dbReference>
<dbReference type="SUPFAM" id="SSF47973">
    <property type="entry name" value="Ribosomal protein S7"/>
    <property type="match status" value="1"/>
</dbReference>
<feature type="region of interest" description="Disordered" evidence="4">
    <location>
        <begin position="68"/>
        <end position="111"/>
    </location>
</feature>
<reference evidence="6 7" key="1">
    <citation type="submission" date="2020-11" db="EMBL/GenBank/DDBJ databases">
        <title>Kefir isolates.</title>
        <authorList>
            <person name="Marcisauskas S."/>
            <person name="Kim Y."/>
            <person name="Blasche S."/>
        </authorList>
    </citation>
    <scope>NUCLEOTIDE SEQUENCE [LARGE SCALE GENOMIC DNA]</scope>
    <source>
        <strain evidence="6 7">KR</strain>
    </source>
</reference>
<evidence type="ECO:0000313" key="7">
    <source>
        <dbReference type="Proteomes" id="UP000777482"/>
    </source>
</evidence>
<dbReference type="EMBL" id="PUHQ01000050">
    <property type="protein sequence ID" value="KAG0659805.1"/>
    <property type="molecule type" value="Genomic_DNA"/>
</dbReference>
<evidence type="ECO:0000256" key="4">
    <source>
        <dbReference type="SAM" id="MobiDB-lite"/>
    </source>
</evidence>